<reference evidence="1" key="1">
    <citation type="journal article" date="2020" name="Nature">
        <title>Giant virus diversity and host interactions through global metagenomics.</title>
        <authorList>
            <person name="Schulz F."/>
            <person name="Roux S."/>
            <person name="Paez-Espino D."/>
            <person name="Jungbluth S."/>
            <person name="Walsh D.A."/>
            <person name="Denef V.J."/>
            <person name="McMahon K.D."/>
            <person name="Konstantinidis K.T."/>
            <person name="Eloe-Fadrosh E.A."/>
            <person name="Kyrpides N.C."/>
            <person name="Woyke T."/>
        </authorList>
    </citation>
    <scope>NUCLEOTIDE SEQUENCE</scope>
    <source>
        <strain evidence="1">GVMAG-M-3300023184-191</strain>
    </source>
</reference>
<proteinExistence type="predicted"/>
<name>A0A6C0I4G1_9ZZZZ</name>
<sequence length="97" mass="11523">MKRHVFQLHTKRHEILLNHLRRDKKWSGGILSHLHNEIRNLTNESKRNLNGRQKQLESVQQFVQRQRWTMQLVVARNTLNIIQVNASGGHTVWLITS</sequence>
<accession>A0A6C0I4G1</accession>
<organism evidence="1">
    <name type="scientific">viral metagenome</name>
    <dbReference type="NCBI Taxonomy" id="1070528"/>
    <lineage>
        <taxon>unclassified sequences</taxon>
        <taxon>metagenomes</taxon>
        <taxon>organismal metagenomes</taxon>
    </lineage>
</organism>
<dbReference type="EMBL" id="MN740101">
    <property type="protein sequence ID" value="QHT87774.1"/>
    <property type="molecule type" value="Genomic_DNA"/>
</dbReference>
<protein>
    <submittedName>
        <fullName evidence="1">Uncharacterized protein</fullName>
    </submittedName>
</protein>
<dbReference type="AlphaFoldDB" id="A0A6C0I4G1"/>
<evidence type="ECO:0000313" key="1">
    <source>
        <dbReference type="EMBL" id="QHT87774.1"/>
    </source>
</evidence>